<dbReference type="InterPro" id="IPR010559">
    <property type="entry name" value="Sig_transdc_His_kin_internal"/>
</dbReference>
<proteinExistence type="predicted"/>
<feature type="domain" description="Signal transduction histidine kinase internal region" evidence="3">
    <location>
        <begin position="375"/>
        <end position="448"/>
    </location>
</feature>
<comment type="caution">
    <text evidence="4">The sequence shown here is derived from an EMBL/GenBank/DDBJ whole genome shotgun (WGS) entry which is preliminary data.</text>
</comment>
<dbReference type="PANTHER" id="PTHR34220:SF7">
    <property type="entry name" value="SENSOR HISTIDINE KINASE YPDA"/>
    <property type="match status" value="1"/>
</dbReference>
<feature type="transmembrane region" description="Helical" evidence="1">
    <location>
        <begin position="265"/>
        <end position="282"/>
    </location>
</feature>
<name>A0A6L9LIJ3_9BACT</name>
<evidence type="ECO:0000259" key="3">
    <source>
        <dbReference type="Pfam" id="PF06580"/>
    </source>
</evidence>
<reference evidence="4 5" key="1">
    <citation type="submission" date="2020-02" db="EMBL/GenBank/DDBJ databases">
        <title>Draft genome sequence of two Spirosoma agri KCTC 52727 and Spirosoma terrae KCTC 52035.</title>
        <authorList>
            <person name="Rojas J."/>
            <person name="Ambika Manirajan B."/>
            <person name="Suarez C."/>
            <person name="Ratering S."/>
            <person name="Schnell S."/>
        </authorList>
    </citation>
    <scope>NUCLEOTIDE SEQUENCE [LARGE SCALE GENOMIC DNA]</scope>
    <source>
        <strain evidence="4 5">KCTC 52035</strain>
    </source>
</reference>
<keyword evidence="1" id="KW-0812">Transmembrane</keyword>
<sequence>MTSFKTWIACFSLLGLFAMAGCQPEVVRPEGIRLKLGDQSSWAGLNWNDQDWIATNGTSRQQLFWVRFHFRLDSVAARRKPLGLRIIALGSFDAFWDGRLIGHNGRVGRTKAAEQPGLHATEWPLSDADTQPGVHVLALRISNFYAGTGYSFYNCGIERYSDRVRASLQTVGWMAMLAGAFLIGAIYYLFLSLHNRQEPLFRLFSLICGLFFCLIVVEYVPFVWSYRYTVQTPRLEIIGVLTGCIALLVPSFLNRQFGLFKPTYFTGLLGLLLLGIFVYFHGRYDLTAQLLSLTMGVSVVLVSLLAVQRQRKGSIRMLIAVVLSGICAYFFYYDYSLYLSFGFLLLAMLYGLVIRSQEIDQAYRQSLLLSERLKTELLKKSIQPHFLLNSLTALIDWIEESPRQGVVFIEALAGEFRLLSQMVDVRLVPISHEIELCKSHLAVMRFRKEIDYVWADCGIDPSDTIPPALLHTVLENGITHSLPLADGTIRFHLSGHRNEHYRQYQFRTLAINRTVSQQVQAGLGLQYIKARLTESYGCDWSLLSQGNEEGWLTQITIYAHSNH</sequence>
<dbReference type="EMBL" id="JAAFZH010000025">
    <property type="protein sequence ID" value="NDU99212.1"/>
    <property type="molecule type" value="Genomic_DNA"/>
</dbReference>
<evidence type="ECO:0000313" key="5">
    <source>
        <dbReference type="Proteomes" id="UP000474175"/>
    </source>
</evidence>
<accession>A0A6L9LIJ3</accession>
<keyword evidence="1" id="KW-1133">Transmembrane helix</keyword>
<feature type="chain" id="PRO_5026958835" evidence="2">
    <location>
        <begin position="21"/>
        <end position="563"/>
    </location>
</feature>
<evidence type="ECO:0000256" key="1">
    <source>
        <dbReference type="SAM" id="Phobius"/>
    </source>
</evidence>
<keyword evidence="1" id="KW-0472">Membrane</keyword>
<feature type="transmembrane region" description="Helical" evidence="1">
    <location>
        <begin position="203"/>
        <end position="223"/>
    </location>
</feature>
<evidence type="ECO:0000256" key="2">
    <source>
        <dbReference type="SAM" id="SignalP"/>
    </source>
</evidence>
<feature type="transmembrane region" description="Helical" evidence="1">
    <location>
        <begin position="171"/>
        <end position="191"/>
    </location>
</feature>
<dbReference type="GO" id="GO:0000155">
    <property type="term" value="F:phosphorelay sensor kinase activity"/>
    <property type="evidence" value="ECO:0007669"/>
    <property type="project" value="InterPro"/>
</dbReference>
<dbReference type="PROSITE" id="PS51257">
    <property type="entry name" value="PROKAR_LIPOPROTEIN"/>
    <property type="match status" value="1"/>
</dbReference>
<dbReference type="Pfam" id="PF06580">
    <property type="entry name" value="His_kinase"/>
    <property type="match status" value="1"/>
</dbReference>
<dbReference type="Proteomes" id="UP000474175">
    <property type="component" value="Unassembled WGS sequence"/>
</dbReference>
<feature type="transmembrane region" description="Helical" evidence="1">
    <location>
        <begin position="288"/>
        <end position="307"/>
    </location>
</feature>
<feature type="transmembrane region" description="Helical" evidence="1">
    <location>
        <begin position="337"/>
        <end position="354"/>
    </location>
</feature>
<feature type="transmembrane region" description="Helical" evidence="1">
    <location>
        <begin position="235"/>
        <end position="253"/>
    </location>
</feature>
<gene>
    <name evidence="4" type="ORF">GK108_30315</name>
</gene>
<protein>
    <submittedName>
        <fullName evidence="4">Regulator</fullName>
    </submittedName>
</protein>
<keyword evidence="2" id="KW-0732">Signal</keyword>
<keyword evidence="5" id="KW-1185">Reference proteome</keyword>
<dbReference type="AlphaFoldDB" id="A0A6L9LIJ3"/>
<feature type="signal peptide" evidence="2">
    <location>
        <begin position="1"/>
        <end position="20"/>
    </location>
</feature>
<dbReference type="RefSeq" id="WP_163955344.1">
    <property type="nucleotide sequence ID" value="NZ_JAAFZH010000025.1"/>
</dbReference>
<dbReference type="GO" id="GO:0016020">
    <property type="term" value="C:membrane"/>
    <property type="evidence" value="ECO:0007669"/>
    <property type="project" value="InterPro"/>
</dbReference>
<feature type="transmembrane region" description="Helical" evidence="1">
    <location>
        <begin position="314"/>
        <end position="331"/>
    </location>
</feature>
<dbReference type="InterPro" id="IPR050640">
    <property type="entry name" value="Bact_2-comp_sensor_kinase"/>
</dbReference>
<dbReference type="PANTHER" id="PTHR34220">
    <property type="entry name" value="SENSOR HISTIDINE KINASE YPDA"/>
    <property type="match status" value="1"/>
</dbReference>
<evidence type="ECO:0000313" key="4">
    <source>
        <dbReference type="EMBL" id="NDU99212.1"/>
    </source>
</evidence>
<organism evidence="4 5">
    <name type="scientific">Spirosoma terrae</name>
    <dbReference type="NCBI Taxonomy" id="1968276"/>
    <lineage>
        <taxon>Bacteria</taxon>
        <taxon>Pseudomonadati</taxon>
        <taxon>Bacteroidota</taxon>
        <taxon>Cytophagia</taxon>
        <taxon>Cytophagales</taxon>
        <taxon>Cytophagaceae</taxon>
        <taxon>Spirosoma</taxon>
    </lineage>
</organism>